<name>A0A1I7TGT3_9PELO</name>
<dbReference type="WBParaSite" id="Csp11.Scaffold608.g5791.t1">
    <property type="protein sequence ID" value="Csp11.Scaffold608.g5791.t1"/>
    <property type="gene ID" value="Csp11.Scaffold608.g5791"/>
</dbReference>
<evidence type="ECO:0000313" key="1">
    <source>
        <dbReference type="Proteomes" id="UP000095282"/>
    </source>
</evidence>
<dbReference type="eggNOG" id="ENOG502TKJ5">
    <property type="taxonomic scope" value="Eukaryota"/>
</dbReference>
<accession>A0A1I7TGT3</accession>
<dbReference type="AlphaFoldDB" id="A0A1I7TGT3"/>
<reference evidence="2" key="1">
    <citation type="submission" date="2016-11" db="UniProtKB">
        <authorList>
            <consortium name="WormBaseParasite"/>
        </authorList>
    </citation>
    <scope>IDENTIFICATION</scope>
</reference>
<keyword evidence="1" id="KW-1185">Reference proteome</keyword>
<sequence>MNRFESKQKELAQVCEDERLYRTREMILRSQGCTEQQFLNDLNVRHPLNDTAAEKLLKMAFGVEAFVTIRRVEHYFIFISKKGTVDKYDIAKKYNLVQLQAKCALEVQEAEQKKAASMARLKKMGKFPGLEKKIEKN</sequence>
<organism evidence="1 2">
    <name type="scientific">Caenorhabditis tropicalis</name>
    <dbReference type="NCBI Taxonomy" id="1561998"/>
    <lineage>
        <taxon>Eukaryota</taxon>
        <taxon>Metazoa</taxon>
        <taxon>Ecdysozoa</taxon>
        <taxon>Nematoda</taxon>
        <taxon>Chromadorea</taxon>
        <taxon>Rhabditida</taxon>
        <taxon>Rhabditina</taxon>
        <taxon>Rhabditomorpha</taxon>
        <taxon>Rhabditoidea</taxon>
        <taxon>Rhabditidae</taxon>
        <taxon>Peloderinae</taxon>
        <taxon>Caenorhabditis</taxon>
    </lineage>
</organism>
<proteinExistence type="predicted"/>
<dbReference type="Proteomes" id="UP000095282">
    <property type="component" value="Unplaced"/>
</dbReference>
<evidence type="ECO:0000313" key="2">
    <source>
        <dbReference type="WBParaSite" id="Csp11.Scaffold608.g5791.t1"/>
    </source>
</evidence>
<protein>
    <submittedName>
        <fullName evidence="2">Myosin motor domain-containing protein</fullName>
    </submittedName>
</protein>